<dbReference type="Proteomes" id="UP000694388">
    <property type="component" value="Unplaced"/>
</dbReference>
<feature type="compositionally biased region" description="Low complexity" evidence="1">
    <location>
        <begin position="73"/>
        <end position="83"/>
    </location>
</feature>
<dbReference type="PANTHER" id="PTHR18916">
    <property type="entry name" value="DYNACTIN 1-RELATED MICROTUBULE-BINDING"/>
    <property type="match status" value="1"/>
</dbReference>
<protein>
    <recommendedName>
        <fullName evidence="2">CAP-Gly domain-containing protein</fullName>
    </recommendedName>
</protein>
<feature type="compositionally biased region" description="Polar residues" evidence="1">
    <location>
        <begin position="47"/>
        <end position="56"/>
    </location>
</feature>
<feature type="compositionally biased region" description="Basic and acidic residues" evidence="1">
    <location>
        <begin position="57"/>
        <end position="72"/>
    </location>
</feature>
<dbReference type="Ensembl" id="ENSEBUT00000005205.1">
    <property type="protein sequence ID" value="ENSEBUP00000004767.1"/>
    <property type="gene ID" value="ENSEBUG00000003309.1"/>
</dbReference>
<reference evidence="3" key="1">
    <citation type="submission" date="2025-08" db="UniProtKB">
        <authorList>
            <consortium name="Ensembl"/>
        </authorList>
    </citation>
    <scope>IDENTIFICATION</scope>
</reference>
<accession>A0A8C4NC88</accession>
<feature type="region of interest" description="Disordered" evidence="1">
    <location>
        <begin position="1"/>
        <end position="29"/>
    </location>
</feature>
<dbReference type="SUPFAM" id="SSF74924">
    <property type="entry name" value="Cap-Gly domain"/>
    <property type="match status" value="1"/>
</dbReference>
<dbReference type="PROSITE" id="PS00845">
    <property type="entry name" value="CAP_GLY_1"/>
    <property type="match status" value="1"/>
</dbReference>
<evidence type="ECO:0000256" key="1">
    <source>
        <dbReference type="SAM" id="MobiDB-lite"/>
    </source>
</evidence>
<dbReference type="InterPro" id="IPR036859">
    <property type="entry name" value="CAP-Gly_dom_sf"/>
</dbReference>
<feature type="compositionally biased region" description="Polar residues" evidence="1">
    <location>
        <begin position="1"/>
        <end position="14"/>
    </location>
</feature>
<evidence type="ECO:0000313" key="3">
    <source>
        <dbReference type="Ensembl" id="ENSEBUP00000004767.1"/>
    </source>
</evidence>
<evidence type="ECO:0000259" key="2">
    <source>
        <dbReference type="PROSITE" id="PS50245"/>
    </source>
</evidence>
<name>A0A8C4NC88_EPTBU</name>
<feature type="region of interest" description="Disordered" evidence="1">
    <location>
        <begin position="297"/>
        <end position="330"/>
    </location>
</feature>
<reference evidence="3" key="2">
    <citation type="submission" date="2025-09" db="UniProtKB">
        <authorList>
            <consortium name="Ensembl"/>
        </authorList>
    </citation>
    <scope>IDENTIFICATION</scope>
</reference>
<dbReference type="SMART" id="SM01052">
    <property type="entry name" value="CAP_GLY"/>
    <property type="match status" value="1"/>
</dbReference>
<feature type="domain" description="CAP-Gly" evidence="2">
    <location>
        <begin position="363"/>
        <end position="405"/>
    </location>
</feature>
<dbReference type="GeneTree" id="ENSGT00940000155378"/>
<dbReference type="AlphaFoldDB" id="A0A8C4NC88"/>
<dbReference type="Pfam" id="PF01302">
    <property type="entry name" value="CAP_GLY"/>
    <property type="match status" value="1"/>
</dbReference>
<sequence length="432" mass="47215">MSSLPFQLSSSRLDLSSGYEERESKGFGSNLDLPQMCRLSFHELSPLASTPKQPSSLRKDASPKRSPSDRDLSLSSRTSSVLPKPMKSLVPLRQHLLEQGKPFLTGQDSCDIRSVSPELSGRMSGRPTIGDDHIVQEPCRARSTSWETSPVPSVLPDQGVLDAHEHELLGNEIGKNNVEDKNGCKSETDNDTTMSGNDHGWKGSFTTLPSVTRVEKITHPTHLCDEGDQEKGIQDHACFDDRVIPMDPHLKLSANVEVPTLSQSDTCKESLVAAVDVASRQDDVKNSHEKNVMDNKQELETQSEHQPSVAASLAMASVPPETEVRVSTRRESRGEVLPSWLTVGTKVIVDRSEGKTGVVAFVGTTSFSSGIWVGVELVLSAGKNDGSVQGKRYFHCSPGHGVFLRPDRLSLCRQRDPGTTFSQHRSSQSQNP</sequence>
<proteinExistence type="predicted"/>
<dbReference type="Gene3D" id="2.30.30.190">
    <property type="entry name" value="CAP Gly-rich-like domain"/>
    <property type="match status" value="1"/>
</dbReference>
<organism evidence="3 4">
    <name type="scientific">Eptatretus burgeri</name>
    <name type="common">Inshore hagfish</name>
    <dbReference type="NCBI Taxonomy" id="7764"/>
    <lineage>
        <taxon>Eukaryota</taxon>
        <taxon>Metazoa</taxon>
        <taxon>Chordata</taxon>
        <taxon>Craniata</taxon>
        <taxon>Vertebrata</taxon>
        <taxon>Cyclostomata</taxon>
        <taxon>Myxini</taxon>
        <taxon>Myxiniformes</taxon>
        <taxon>Myxinidae</taxon>
        <taxon>Eptatretinae</taxon>
        <taxon>Eptatretus</taxon>
    </lineage>
</organism>
<dbReference type="PROSITE" id="PS50245">
    <property type="entry name" value="CAP_GLY_2"/>
    <property type="match status" value="1"/>
</dbReference>
<dbReference type="InterPro" id="IPR000938">
    <property type="entry name" value="CAP-Gly_domain"/>
</dbReference>
<feature type="compositionally biased region" description="Basic and acidic residues" evidence="1">
    <location>
        <begin position="177"/>
        <end position="188"/>
    </location>
</feature>
<keyword evidence="4" id="KW-1185">Reference proteome</keyword>
<feature type="region of interest" description="Disordered" evidence="1">
    <location>
        <begin position="45"/>
        <end position="86"/>
    </location>
</feature>
<evidence type="ECO:0000313" key="4">
    <source>
        <dbReference type="Proteomes" id="UP000694388"/>
    </source>
</evidence>
<feature type="region of interest" description="Disordered" evidence="1">
    <location>
        <begin position="171"/>
        <end position="203"/>
    </location>
</feature>